<feature type="active site" description="Proton donor" evidence="10">
    <location>
        <position position="76"/>
    </location>
</feature>
<keyword evidence="7 11" id="KW-0862">Zinc</keyword>
<feature type="binding site" evidence="11">
    <location>
        <position position="111"/>
    </location>
    <ligand>
        <name>Zn(2+)</name>
        <dbReference type="ChEBI" id="CHEBI:29105"/>
        <note>catalytic</note>
    </ligand>
</feature>
<dbReference type="InterPro" id="IPR002125">
    <property type="entry name" value="CMP_dCMP_dom"/>
</dbReference>
<evidence type="ECO:0000256" key="1">
    <source>
        <dbReference type="ARBA" id="ARBA00001947"/>
    </source>
</evidence>
<evidence type="ECO:0000256" key="10">
    <source>
        <dbReference type="PIRSR" id="PIRSR606262-1"/>
    </source>
</evidence>
<evidence type="ECO:0000256" key="12">
    <source>
        <dbReference type="RuleBase" id="RU364006"/>
    </source>
</evidence>
<reference evidence="14" key="1">
    <citation type="submission" date="2022-01" db="EMBL/GenBank/DDBJ databases">
        <authorList>
            <person name="King R."/>
        </authorList>
    </citation>
    <scope>NUCLEOTIDE SEQUENCE</scope>
</reference>
<keyword evidence="6 12" id="KW-0378">Hydrolase</keyword>
<evidence type="ECO:0000256" key="2">
    <source>
        <dbReference type="ARBA" id="ARBA00003949"/>
    </source>
</evidence>
<dbReference type="SUPFAM" id="SSF53927">
    <property type="entry name" value="Cytidine deaminase-like"/>
    <property type="match status" value="1"/>
</dbReference>
<evidence type="ECO:0000256" key="6">
    <source>
        <dbReference type="ARBA" id="ARBA00022801"/>
    </source>
</evidence>
<comment type="catalytic activity">
    <reaction evidence="12">
        <text>2'-deoxycytidine + H2O + H(+) = 2'-deoxyuridine + NH4(+)</text>
        <dbReference type="Rhea" id="RHEA:13433"/>
        <dbReference type="ChEBI" id="CHEBI:15377"/>
        <dbReference type="ChEBI" id="CHEBI:15378"/>
        <dbReference type="ChEBI" id="CHEBI:15698"/>
        <dbReference type="ChEBI" id="CHEBI:16450"/>
        <dbReference type="ChEBI" id="CHEBI:28938"/>
        <dbReference type="EC" id="3.5.4.5"/>
    </reaction>
</comment>
<evidence type="ECO:0000256" key="3">
    <source>
        <dbReference type="ARBA" id="ARBA00006576"/>
    </source>
</evidence>
<comment type="cofactor">
    <cofactor evidence="1 11 12">
        <name>Zn(2+)</name>
        <dbReference type="ChEBI" id="CHEBI:29105"/>
    </cofactor>
</comment>
<dbReference type="GO" id="GO:0055086">
    <property type="term" value="P:nucleobase-containing small molecule metabolic process"/>
    <property type="evidence" value="ECO:0007669"/>
    <property type="project" value="UniProtKB-ARBA"/>
</dbReference>
<dbReference type="Gene3D" id="3.40.140.10">
    <property type="entry name" value="Cytidine Deaminase, domain 2"/>
    <property type="match status" value="1"/>
</dbReference>
<dbReference type="AlphaFoldDB" id="A0A9P0GPR4"/>
<feature type="domain" description="CMP/dCMP-type deaminase" evidence="13">
    <location>
        <begin position="22"/>
        <end position="141"/>
    </location>
</feature>
<dbReference type="GO" id="GO:0072527">
    <property type="term" value="P:pyrimidine-containing compound metabolic process"/>
    <property type="evidence" value="ECO:0007669"/>
    <property type="project" value="UniProtKB-ARBA"/>
</dbReference>
<evidence type="ECO:0000313" key="14">
    <source>
        <dbReference type="EMBL" id="CAH1129154.1"/>
    </source>
</evidence>
<keyword evidence="15" id="KW-1185">Reference proteome</keyword>
<dbReference type="PANTHER" id="PTHR11644:SF2">
    <property type="entry name" value="CYTIDINE DEAMINASE"/>
    <property type="match status" value="1"/>
</dbReference>
<sequence>MSECKKNGFIAENLQELNTLDDTIQNLIRQATKAREFAYCPYSKFKVGSAVLCDDGTIYTGCNIENSAFSGGICAERSAYSNAISQGKRKFKAVAVIAHQEKKFTPPCGVCRQFMSEFGNVDVYISKPAAEDVLCLNLDQLLPLQFETTNQQFI</sequence>
<proteinExistence type="inferred from homology"/>
<evidence type="ECO:0000313" key="15">
    <source>
        <dbReference type="Proteomes" id="UP001152799"/>
    </source>
</evidence>
<evidence type="ECO:0000259" key="13">
    <source>
        <dbReference type="PROSITE" id="PS51747"/>
    </source>
</evidence>
<dbReference type="GO" id="GO:0008270">
    <property type="term" value="F:zinc ion binding"/>
    <property type="evidence" value="ECO:0007669"/>
    <property type="project" value="UniProtKB-UniRule"/>
</dbReference>
<dbReference type="GO" id="GO:0005829">
    <property type="term" value="C:cytosol"/>
    <property type="evidence" value="ECO:0007669"/>
    <property type="project" value="TreeGrafter"/>
</dbReference>
<dbReference type="EMBL" id="OU892280">
    <property type="protein sequence ID" value="CAH1129154.1"/>
    <property type="molecule type" value="Genomic_DNA"/>
</dbReference>
<comment type="similarity">
    <text evidence="3 12">Belongs to the cytidine and deoxycytidylate deaminase family.</text>
</comment>
<dbReference type="NCBIfam" id="NF004064">
    <property type="entry name" value="PRK05578.1"/>
    <property type="match status" value="1"/>
</dbReference>
<dbReference type="PANTHER" id="PTHR11644">
    <property type="entry name" value="CYTIDINE DEAMINASE"/>
    <property type="match status" value="1"/>
</dbReference>
<evidence type="ECO:0000256" key="8">
    <source>
        <dbReference type="ARBA" id="ARBA00032005"/>
    </source>
</evidence>
<evidence type="ECO:0000256" key="9">
    <source>
        <dbReference type="ARBA" id="ARBA00049558"/>
    </source>
</evidence>
<name>A0A9P0GPR4_9CUCU</name>
<gene>
    <name evidence="14" type="ORF">CEUTPL_LOCUS7863</name>
</gene>
<keyword evidence="5 11" id="KW-0479">Metal-binding</keyword>
<dbReference type="NCBIfam" id="TIGR01354">
    <property type="entry name" value="cyt_deam_tetra"/>
    <property type="match status" value="1"/>
</dbReference>
<organism evidence="14 15">
    <name type="scientific">Ceutorhynchus assimilis</name>
    <name type="common">cabbage seed weevil</name>
    <dbReference type="NCBI Taxonomy" id="467358"/>
    <lineage>
        <taxon>Eukaryota</taxon>
        <taxon>Metazoa</taxon>
        <taxon>Ecdysozoa</taxon>
        <taxon>Arthropoda</taxon>
        <taxon>Hexapoda</taxon>
        <taxon>Insecta</taxon>
        <taxon>Pterygota</taxon>
        <taxon>Neoptera</taxon>
        <taxon>Endopterygota</taxon>
        <taxon>Coleoptera</taxon>
        <taxon>Polyphaga</taxon>
        <taxon>Cucujiformia</taxon>
        <taxon>Curculionidae</taxon>
        <taxon>Ceutorhynchinae</taxon>
        <taxon>Ceutorhynchus</taxon>
    </lineage>
</organism>
<accession>A0A9P0GPR4</accession>
<protein>
    <recommendedName>
        <fullName evidence="4 12">Cytidine deaminase</fullName>
        <ecNumber evidence="4 12">3.5.4.5</ecNumber>
    </recommendedName>
    <alternativeName>
        <fullName evidence="8 12">Cytidine aminohydrolase</fullName>
    </alternativeName>
</protein>
<dbReference type="FunFam" id="3.40.140.10:FF:000008">
    <property type="entry name" value="Cytidine deaminase"/>
    <property type="match status" value="1"/>
</dbReference>
<evidence type="ECO:0000256" key="11">
    <source>
        <dbReference type="PIRSR" id="PIRSR606262-3"/>
    </source>
</evidence>
<comment type="catalytic activity">
    <reaction evidence="9 12">
        <text>cytidine + H2O + H(+) = uridine + NH4(+)</text>
        <dbReference type="Rhea" id="RHEA:16069"/>
        <dbReference type="ChEBI" id="CHEBI:15377"/>
        <dbReference type="ChEBI" id="CHEBI:15378"/>
        <dbReference type="ChEBI" id="CHEBI:16704"/>
        <dbReference type="ChEBI" id="CHEBI:17562"/>
        <dbReference type="ChEBI" id="CHEBI:28938"/>
        <dbReference type="EC" id="3.5.4.5"/>
    </reaction>
</comment>
<comment type="function">
    <text evidence="2 12">This enzyme scavenges exogenous and endogenous cytidine and 2'-deoxycytidine for UMP synthesis.</text>
</comment>
<dbReference type="Pfam" id="PF00383">
    <property type="entry name" value="dCMP_cyt_deam_1"/>
    <property type="match status" value="1"/>
</dbReference>
<dbReference type="InterPro" id="IPR016193">
    <property type="entry name" value="Cytidine_deaminase-like"/>
</dbReference>
<evidence type="ECO:0000256" key="4">
    <source>
        <dbReference type="ARBA" id="ARBA00012783"/>
    </source>
</evidence>
<evidence type="ECO:0000256" key="7">
    <source>
        <dbReference type="ARBA" id="ARBA00022833"/>
    </source>
</evidence>
<dbReference type="InterPro" id="IPR006262">
    <property type="entry name" value="Cyt_deam_tetra"/>
</dbReference>
<dbReference type="CDD" id="cd01283">
    <property type="entry name" value="cytidine_deaminase"/>
    <property type="match status" value="1"/>
</dbReference>
<dbReference type="GO" id="GO:0004126">
    <property type="term" value="F:cytidine deaminase activity"/>
    <property type="evidence" value="ECO:0007669"/>
    <property type="project" value="UniProtKB-UniRule"/>
</dbReference>
<evidence type="ECO:0000256" key="5">
    <source>
        <dbReference type="ARBA" id="ARBA00022723"/>
    </source>
</evidence>
<dbReference type="PROSITE" id="PS51747">
    <property type="entry name" value="CYT_DCMP_DEAMINASES_2"/>
    <property type="match status" value="1"/>
</dbReference>
<dbReference type="OrthoDB" id="414540at2759"/>
<dbReference type="EC" id="3.5.4.5" evidence="4 12"/>
<dbReference type="InterPro" id="IPR050202">
    <property type="entry name" value="Cyt/Deoxycyt_deaminase"/>
</dbReference>
<feature type="binding site" evidence="11">
    <location>
        <position position="108"/>
    </location>
    <ligand>
        <name>Zn(2+)</name>
        <dbReference type="ChEBI" id="CHEBI:29105"/>
        <note>catalytic</note>
    </ligand>
</feature>
<feature type="binding site" evidence="11">
    <location>
        <position position="74"/>
    </location>
    <ligand>
        <name>Zn(2+)</name>
        <dbReference type="ChEBI" id="CHEBI:29105"/>
        <note>catalytic</note>
    </ligand>
</feature>
<dbReference type="Proteomes" id="UP001152799">
    <property type="component" value="Chromosome 4"/>
</dbReference>